<dbReference type="Gene3D" id="1.25.40.10">
    <property type="entry name" value="Tetratricopeptide repeat domain"/>
    <property type="match status" value="1"/>
</dbReference>
<gene>
    <name evidence="3" type="ORF">PGT21_030023</name>
</gene>
<protein>
    <recommendedName>
        <fullName evidence="2">F-box domain-containing protein</fullName>
    </recommendedName>
</protein>
<dbReference type="SUPFAM" id="SSF48452">
    <property type="entry name" value="TPR-like"/>
    <property type="match status" value="1"/>
</dbReference>
<dbReference type="InterPro" id="IPR032675">
    <property type="entry name" value="LRR_dom_sf"/>
</dbReference>
<dbReference type="Proteomes" id="UP000324748">
    <property type="component" value="Unassembled WGS sequence"/>
</dbReference>
<dbReference type="Gene3D" id="3.80.10.10">
    <property type="entry name" value="Ribonuclease Inhibitor"/>
    <property type="match status" value="1"/>
</dbReference>
<dbReference type="SUPFAM" id="SSF52047">
    <property type="entry name" value="RNI-like"/>
    <property type="match status" value="1"/>
</dbReference>
<evidence type="ECO:0000313" key="3">
    <source>
        <dbReference type="EMBL" id="KAA1119608.1"/>
    </source>
</evidence>
<feature type="region of interest" description="Disordered" evidence="1">
    <location>
        <begin position="102"/>
        <end position="121"/>
    </location>
</feature>
<reference evidence="3 4" key="1">
    <citation type="submission" date="2019-05" db="EMBL/GenBank/DDBJ databases">
        <title>Emergence of the Ug99 lineage of the wheat stem rust pathogen through somatic hybridization.</title>
        <authorList>
            <person name="Li F."/>
            <person name="Upadhyaya N.M."/>
            <person name="Sperschneider J."/>
            <person name="Matny O."/>
            <person name="Nguyen-Phuc H."/>
            <person name="Mago R."/>
            <person name="Raley C."/>
            <person name="Miller M.E."/>
            <person name="Silverstein K.A.T."/>
            <person name="Henningsen E."/>
            <person name="Hirsch C.D."/>
            <person name="Visser B."/>
            <person name="Pretorius Z.A."/>
            <person name="Steffenson B.J."/>
            <person name="Schwessinger B."/>
            <person name="Dodds P.N."/>
            <person name="Figueroa M."/>
        </authorList>
    </citation>
    <scope>NUCLEOTIDE SEQUENCE [LARGE SCALE GENOMIC DNA]</scope>
    <source>
        <strain evidence="3">21-0</strain>
    </source>
</reference>
<feature type="region of interest" description="Disordered" evidence="1">
    <location>
        <begin position="316"/>
        <end position="357"/>
    </location>
</feature>
<feature type="compositionally biased region" description="Polar residues" evidence="1">
    <location>
        <begin position="345"/>
        <end position="357"/>
    </location>
</feature>
<dbReference type="GO" id="GO:0031398">
    <property type="term" value="P:positive regulation of protein ubiquitination"/>
    <property type="evidence" value="ECO:0007669"/>
    <property type="project" value="TreeGrafter"/>
</dbReference>
<organism evidence="3 4">
    <name type="scientific">Puccinia graminis f. sp. tritici</name>
    <dbReference type="NCBI Taxonomy" id="56615"/>
    <lineage>
        <taxon>Eukaryota</taxon>
        <taxon>Fungi</taxon>
        <taxon>Dikarya</taxon>
        <taxon>Basidiomycota</taxon>
        <taxon>Pucciniomycotina</taxon>
        <taxon>Pucciniomycetes</taxon>
        <taxon>Pucciniales</taxon>
        <taxon>Pucciniaceae</taxon>
        <taxon>Puccinia</taxon>
    </lineage>
</organism>
<evidence type="ECO:0000313" key="4">
    <source>
        <dbReference type="Proteomes" id="UP000324748"/>
    </source>
</evidence>
<dbReference type="SMART" id="SM00256">
    <property type="entry name" value="FBOX"/>
    <property type="match status" value="1"/>
</dbReference>
<dbReference type="OrthoDB" id="2423701at2759"/>
<name>A0A5B0R211_PUCGR</name>
<evidence type="ECO:0000256" key="1">
    <source>
        <dbReference type="SAM" id="MobiDB-lite"/>
    </source>
</evidence>
<comment type="caution">
    <text evidence="3">The sequence shown here is derived from an EMBL/GenBank/DDBJ whole genome shotgun (WGS) entry which is preliminary data.</text>
</comment>
<feature type="compositionally biased region" description="Low complexity" evidence="1">
    <location>
        <begin position="330"/>
        <end position="344"/>
    </location>
</feature>
<dbReference type="InterPro" id="IPR036047">
    <property type="entry name" value="F-box-like_dom_sf"/>
</dbReference>
<keyword evidence="4" id="KW-1185">Reference proteome</keyword>
<sequence length="664" mass="73860">MAVARDPNLPVTRVFQRGINAFKAGDYQRAIQCFDQAFQASSSTEPIALRINILDSRAAAKEKLNDLRGSLSDSKKVIDLAPESPKTLRAELQQVRLQEQTHMATPGISRAPSSSTSSKPKSDLVGKMPFEIFIDIVSLLDTPTRVRCMGVCSSWRQAILNTPRLWNNLSLNAYNHQKLLTKAKYWLDRLEPDQQLHTLNISPSPIWPPSTVHNLLTFLADKLATRKAAPNTCLRSFSFHQAGTSHGIGVTRKTFADVIAFAYSHRANLFNLELQLPGFITCYMTLPTLLADFPLLNGLKLQGSRGQYINFKKPEDFSRNRVPSSTATHSGSGSPDGNSPSTSGHSQSNPNSLDASQPVQKVWDQLETLFIHCTSFMPSEELPLALPSLRSLSLITTVITASTPGSGVRDMFDRGVPGVRDMLDRSVPGIDFTHLCKLENLEFSGASIGEEQWEPVWRTCGGLPKLKRVRFGVQPHFIPALLELANISPDWSPPQDEVIHEPLRTEIAAILPELELISLSSLDSWISYKFVAVFGHQFTKLESLSVAGLQLDSDTEPVMVYALRHLPALVNLNLGSTNASPGVIEAIKPGRLEYLKLANCPRVTFRPLSALVAAQNLHFLDIRGCHLISTREMLEWLARRVKSFVWQEDQDYLARRATRRLFLD</sequence>
<dbReference type="InterPro" id="IPR011990">
    <property type="entry name" value="TPR-like_helical_dom_sf"/>
</dbReference>
<dbReference type="Pfam" id="PF12937">
    <property type="entry name" value="F-box-like"/>
    <property type="match status" value="1"/>
</dbReference>
<dbReference type="PROSITE" id="PS50181">
    <property type="entry name" value="FBOX"/>
    <property type="match status" value="1"/>
</dbReference>
<dbReference type="AlphaFoldDB" id="A0A5B0R211"/>
<accession>A0A5B0R211</accession>
<dbReference type="EMBL" id="VSWC01000001">
    <property type="protein sequence ID" value="KAA1119608.1"/>
    <property type="molecule type" value="Genomic_DNA"/>
</dbReference>
<dbReference type="PANTHER" id="PTHR20933">
    <property type="entry name" value="F-BOX ONLY PROTEIN 33"/>
    <property type="match status" value="1"/>
</dbReference>
<dbReference type="InterPro" id="IPR001810">
    <property type="entry name" value="F-box_dom"/>
</dbReference>
<dbReference type="SUPFAM" id="SSF81383">
    <property type="entry name" value="F-box domain"/>
    <property type="match status" value="1"/>
</dbReference>
<evidence type="ECO:0000259" key="2">
    <source>
        <dbReference type="PROSITE" id="PS50181"/>
    </source>
</evidence>
<proteinExistence type="predicted"/>
<dbReference type="Gene3D" id="1.20.1280.50">
    <property type="match status" value="1"/>
</dbReference>
<feature type="domain" description="F-box" evidence="2">
    <location>
        <begin position="122"/>
        <end position="169"/>
    </location>
</feature>
<dbReference type="PANTHER" id="PTHR20933:SF4">
    <property type="entry name" value="F-BOX INVOLVED IN POLYQ PATHOGENESIS, ISOFORM A"/>
    <property type="match status" value="1"/>
</dbReference>